<reference evidence="3 4" key="1">
    <citation type="submission" date="2024-01" db="EMBL/GenBank/DDBJ databases">
        <title>A draft genome for a cacao thread blight-causing isolate of Paramarasmius palmivorus.</title>
        <authorList>
            <person name="Baruah I.K."/>
            <person name="Bukari Y."/>
            <person name="Amoako-Attah I."/>
            <person name="Meinhardt L.W."/>
            <person name="Bailey B.A."/>
            <person name="Cohen S.P."/>
        </authorList>
    </citation>
    <scope>NUCLEOTIDE SEQUENCE [LARGE SCALE GENOMIC DNA]</scope>
    <source>
        <strain evidence="3 4">GH-12</strain>
    </source>
</reference>
<proteinExistence type="predicted"/>
<accession>A0AAW0BLU9</accession>
<organism evidence="3 4">
    <name type="scientific">Paramarasmius palmivorus</name>
    <dbReference type="NCBI Taxonomy" id="297713"/>
    <lineage>
        <taxon>Eukaryota</taxon>
        <taxon>Fungi</taxon>
        <taxon>Dikarya</taxon>
        <taxon>Basidiomycota</taxon>
        <taxon>Agaricomycotina</taxon>
        <taxon>Agaricomycetes</taxon>
        <taxon>Agaricomycetidae</taxon>
        <taxon>Agaricales</taxon>
        <taxon>Marasmiineae</taxon>
        <taxon>Marasmiaceae</taxon>
        <taxon>Paramarasmius</taxon>
    </lineage>
</organism>
<dbReference type="Proteomes" id="UP001383192">
    <property type="component" value="Unassembled WGS sequence"/>
</dbReference>
<feature type="transmembrane region" description="Helical" evidence="2">
    <location>
        <begin position="151"/>
        <end position="175"/>
    </location>
</feature>
<feature type="region of interest" description="Disordered" evidence="1">
    <location>
        <begin position="127"/>
        <end position="146"/>
    </location>
</feature>
<feature type="compositionally biased region" description="Acidic residues" evidence="1">
    <location>
        <begin position="24"/>
        <end position="61"/>
    </location>
</feature>
<feature type="compositionally biased region" description="Polar residues" evidence="1">
    <location>
        <begin position="66"/>
        <end position="78"/>
    </location>
</feature>
<evidence type="ECO:0000256" key="2">
    <source>
        <dbReference type="SAM" id="Phobius"/>
    </source>
</evidence>
<feature type="compositionally biased region" description="Polar residues" evidence="1">
    <location>
        <begin position="87"/>
        <end position="122"/>
    </location>
</feature>
<evidence type="ECO:0000313" key="4">
    <source>
        <dbReference type="Proteomes" id="UP001383192"/>
    </source>
</evidence>
<protein>
    <submittedName>
        <fullName evidence="3">Uncharacterized protein</fullName>
    </submittedName>
</protein>
<keyword evidence="4" id="KW-1185">Reference proteome</keyword>
<dbReference type="AlphaFoldDB" id="A0AAW0BLU9"/>
<dbReference type="EMBL" id="JAYKXP010000093">
    <property type="protein sequence ID" value="KAK7027913.1"/>
    <property type="molecule type" value="Genomic_DNA"/>
</dbReference>
<keyword evidence="2" id="KW-0812">Transmembrane</keyword>
<keyword evidence="2" id="KW-1133">Transmembrane helix</keyword>
<feature type="compositionally biased region" description="Low complexity" evidence="1">
    <location>
        <begin position="132"/>
        <end position="146"/>
    </location>
</feature>
<keyword evidence="2" id="KW-0472">Membrane</keyword>
<name>A0AAW0BLU9_9AGAR</name>
<sequence length="194" mass="20929">MDIILPSDVLNKETTYAIISPERSDDDDSDSDEGDWSEDEGSDSDVDDDDTCEDSDHDDSDSSPSRTTSNYSTMTYATQPRPLPPSGDSSTSLTLNPFSSPVPSISQASNSFNNDSPTSIPSNMMGIVTTGSPRPTESNPSSNNPNLTRSITISIILTSTFISLVLVVVLVMIGIRVHRRSARERKDHSLLASP</sequence>
<gene>
    <name evidence="3" type="ORF">VNI00_015129</name>
</gene>
<comment type="caution">
    <text evidence="3">The sequence shown here is derived from an EMBL/GenBank/DDBJ whole genome shotgun (WGS) entry which is preliminary data.</text>
</comment>
<evidence type="ECO:0000313" key="3">
    <source>
        <dbReference type="EMBL" id="KAK7027913.1"/>
    </source>
</evidence>
<feature type="region of interest" description="Disordered" evidence="1">
    <location>
        <begin position="1"/>
        <end position="122"/>
    </location>
</feature>
<evidence type="ECO:0000256" key="1">
    <source>
        <dbReference type="SAM" id="MobiDB-lite"/>
    </source>
</evidence>